<evidence type="ECO:0000256" key="1">
    <source>
        <dbReference type="SAM" id="Phobius"/>
    </source>
</evidence>
<dbReference type="AlphaFoldDB" id="A0A848C7Q7"/>
<dbReference type="InterPro" id="IPR036890">
    <property type="entry name" value="HATPase_C_sf"/>
</dbReference>
<dbReference type="PANTHER" id="PTHR40448">
    <property type="entry name" value="TWO-COMPONENT SENSOR HISTIDINE KINASE"/>
    <property type="match status" value="1"/>
</dbReference>
<organism evidence="3 4">
    <name type="scientific">Ligilactobacillus agilis</name>
    <dbReference type="NCBI Taxonomy" id="1601"/>
    <lineage>
        <taxon>Bacteria</taxon>
        <taxon>Bacillati</taxon>
        <taxon>Bacillota</taxon>
        <taxon>Bacilli</taxon>
        <taxon>Lactobacillales</taxon>
        <taxon>Lactobacillaceae</taxon>
        <taxon>Ligilactobacillus</taxon>
    </lineage>
</organism>
<feature type="transmembrane region" description="Helical" evidence="1">
    <location>
        <begin position="113"/>
        <end position="132"/>
    </location>
</feature>
<feature type="domain" description="Sensor histidine kinase NatK-like C-terminal" evidence="2">
    <location>
        <begin position="317"/>
        <end position="416"/>
    </location>
</feature>
<feature type="transmembrane region" description="Helical" evidence="1">
    <location>
        <begin position="152"/>
        <end position="172"/>
    </location>
</feature>
<accession>A0A848C7Q7</accession>
<dbReference type="Pfam" id="PF14501">
    <property type="entry name" value="HATPase_c_5"/>
    <property type="match status" value="1"/>
</dbReference>
<evidence type="ECO:0000313" key="3">
    <source>
        <dbReference type="EMBL" id="NME41272.1"/>
    </source>
</evidence>
<keyword evidence="1" id="KW-0472">Membrane</keyword>
<name>A0A848C7Q7_9LACO</name>
<evidence type="ECO:0000313" key="4">
    <source>
        <dbReference type="Proteomes" id="UP000563853"/>
    </source>
</evidence>
<proteinExistence type="predicted"/>
<dbReference type="Gene3D" id="3.30.565.10">
    <property type="entry name" value="Histidine kinase-like ATPase, C-terminal domain"/>
    <property type="match status" value="1"/>
</dbReference>
<sequence>MFLAWTTLLSFIFLCCCNVFFEFYTLSKLLNKRSTLLIFWGILAVINNLLSSYYNPVIFLITELVLLYLVFKQKKRDYQTMGVIMVISLLSYIPTAVLTVVTSLVDEKHLLDYGIQIMFPSILVVVTAYIIFYKLLMKHDIKKFFYPPDGLVNLFLVTYTYGVIISFDYIQFVSLKTAVFIIPIVYLIQLLFAFFISMVSHRIRKASVDKKTTETLLFYTKQLEDSQRSLRQFKHDYQNILISMEAELKDNDNFKELLAYSASHLEKSKAWRFNDLDNVSDPEIKSIVISKLDNCFTNSLPVSFECRQPLREIQGINKFDLIRLLGIAFDNAIEASENFTAPEIKVLLLNTDVGFEFEIRNKVAGTFDTTKLQQAGVTTKEGHAGLGLASAQAIISNYNNVFLAHAIKDNWFTFTLSVNKEE</sequence>
<dbReference type="EMBL" id="JABAFP010000001">
    <property type="protein sequence ID" value="NME41272.1"/>
    <property type="molecule type" value="Genomic_DNA"/>
</dbReference>
<dbReference type="InterPro" id="IPR032834">
    <property type="entry name" value="NatK-like_C"/>
</dbReference>
<dbReference type="Proteomes" id="UP000563853">
    <property type="component" value="Unassembled WGS sequence"/>
</dbReference>
<protein>
    <submittedName>
        <fullName evidence="3">GHKL domain-containing protein</fullName>
    </submittedName>
</protein>
<evidence type="ECO:0000259" key="2">
    <source>
        <dbReference type="Pfam" id="PF14501"/>
    </source>
</evidence>
<gene>
    <name evidence="3" type="ORF">HF863_00525</name>
</gene>
<reference evidence="3 4" key="1">
    <citation type="submission" date="2020-04" db="EMBL/GenBank/DDBJ databases">
        <authorList>
            <person name="Hitch T.C.A."/>
            <person name="Wylensek D."/>
            <person name="Clavel T."/>
        </authorList>
    </citation>
    <scope>NUCLEOTIDE SEQUENCE [LARGE SCALE GENOMIC DNA]</scope>
    <source>
        <strain evidence="3 4">WCA-389-WT-5H1</strain>
    </source>
</reference>
<comment type="caution">
    <text evidence="3">The sequence shown here is derived from an EMBL/GenBank/DDBJ whole genome shotgun (WGS) entry which is preliminary data.</text>
</comment>
<feature type="transmembrane region" description="Helical" evidence="1">
    <location>
        <begin position="37"/>
        <end position="70"/>
    </location>
</feature>
<keyword evidence="1" id="KW-0812">Transmembrane</keyword>
<feature type="transmembrane region" description="Helical" evidence="1">
    <location>
        <begin position="178"/>
        <end position="200"/>
    </location>
</feature>
<dbReference type="PANTHER" id="PTHR40448:SF1">
    <property type="entry name" value="TWO-COMPONENT SENSOR HISTIDINE KINASE"/>
    <property type="match status" value="1"/>
</dbReference>
<dbReference type="GO" id="GO:0042802">
    <property type="term" value="F:identical protein binding"/>
    <property type="evidence" value="ECO:0007669"/>
    <property type="project" value="TreeGrafter"/>
</dbReference>
<keyword evidence="1" id="KW-1133">Transmembrane helix</keyword>
<dbReference type="SUPFAM" id="SSF55874">
    <property type="entry name" value="ATPase domain of HSP90 chaperone/DNA topoisomerase II/histidine kinase"/>
    <property type="match status" value="1"/>
</dbReference>
<feature type="transmembrane region" description="Helical" evidence="1">
    <location>
        <begin position="82"/>
        <end position="101"/>
    </location>
</feature>